<dbReference type="PROSITE" id="PS51504">
    <property type="entry name" value="H15"/>
    <property type="match status" value="1"/>
</dbReference>
<dbReference type="SUPFAM" id="SSF46785">
    <property type="entry name" value="Winged helix' DNA-binding domain"/>
    <property type="match status" value="1"/>
</dbReference>
<name>A0A182J8A8_ANOAO</name>
<organism evidence="2">
    <name type="scientific">Anopheles atroparvus</name>
    <name type="common">European mosquito</name>
    <dbReference type="NCBI Taxonomy" id="41427"/>
    <lineage>
        <taxon>Eukaryota</taxon>
        <taxon>Metazoa</taxon>
        <taxon>Ecdysozoa</taxon>
        <taxon>Arthropoda</taxon>
        <taxon>Hexapoda</taxon>
        <taxon>Insecta</taxon>
        <taxon>Pterygota</taxon>
        <taxon>Neoptera</taxon>
        <taxon>Endopterygota</taxon>
        <taxon>Diptera</taxon>
        <taxon>Nematocera</taxon>
        <taxon>Culicoidea</taxon>
        <taxon>Culicidae</taxon>
        <taxon>Anophelinae</taxon>
        <taxon>Anopheles</taxon>
    </lineage>
</organism>
<protein>
    <submittedName>
        <fullName evidence="2">Uncharacterized protein</fullName>
    </submittedName>
</protein>
<dbReference type="Gene3D" id="1.10.10.10">
    <property type="entry name" value="Winged helix-like DNA-binding domain superfamily/Winged helix DNA-binding domain"/>
    <property type="match status" value="1"/>
</dbReference>
<accession>A0A182J8A8</accession>
<dbReference type="SMART" id="SM00526">
    <property type="entry name" value="H15"/>
    <property type="match status" value="1"/>
</dbReference>
<feature type="region of interest" description="Disordered" evidence="1">
    <location>
        <begin position="135"/>
        <end position="253"/>
    </location>
</feature>
<dbReference type="AlphaFoldDB" id="A0A182J8A8"/>
<reference evidence="2" key="1">
    <citation type="submission" date="2022-08" db="UniProtKB">
        <authorList>
            <consortium name="EnsemblMetazoa"/>
        </authorList>
    </citation>
    <scope>IDENTIFICATION</scope>
    <source>
        <strain evidence="2">EBRO</strain>
    </source>
</reference>
<dbReference type="VEuPathDB" id="VectorBase:AATE013275"/>
<dbReference type="InterPro" id="IPR036390">
    <property type="entry name" value="WH_DNA-bd_sf"/>
</dbReference>
<dbReference type="Pfam" id="PF00538">
    <property type="entry name" value="Linker_histone"/>
    <property type="match status" value="1"/>
</dbReference>
<dbReference type="GO" id="GO:0000786">
    <property type="term" value="C:nucleosome"/>
    <property type="evidence" value="ECO:0007669"/>
    <property type="project" value="InterPro"/>
</dbReference>
<feature type="compositionally biased region" description="Basic and acidic residues" evidence="1">
    <location>
        <begin position="147"/>
        <end position="172"/>
    </location>
</feature>
<feature type="region of interest" description="Disordered" evidence="1">
    <location>
        <begin position="1"/>
        <end position="53"/>
    </location>
</feature>
<dbReference type="GO" id="GO:0006334">
    <property type="term" value="P:nucleosome assembly"/>
    <property type="evidence" value="ECO:0007669"/>
    <property type="project" value="InterPro"/>
</dbReference>
<evidence type="ECO:0000313" key="2">
    <source>
        <dbReference type="EnsemblMetazoa" id="AATE013275-PA.1"/>
    </source>
</evidence>
<sequence>MEPQESEPIPQTSGRRKLAFAESTPAEKIKKPESDRPQDGPSKKEKNGKKTYDQMVLDAITDNDPKRKGLSFVMIQKFIKGKYMMEGEIKFYVKKAYEKLKEKKMIEHVTGNGFSGSIRLSKEHIENMRKTEKLAAKAQKEKKKAPARKDKKTDKNNNKKEAKPKGKPKDAAKVNPKKTAITKTKIDRTGGKVRLSITAKPVAQVKGTKTKKGPKGKIVASEGKTDATKKSAKASAPKDSNAKKPTTKKAKET</sequence>
<feature type="compositionally biased region" description="Basic and acidic residues" evidence="1">
    <location>
        <begin position="25"/>
        <end position="52"/>
    </location>
</feature>
<dbReference type="GO" id="GO:0003677">
    <property type="term" value="F:DNA binding"/>
    <property type="evidence" value="ECO:0007669"/>
    <property type="project" value="InterPro"/>
</dbReference>
<dbReference type="EnsemblMetazoa" id="AATE013275-RA">
    <property type="protein sequence ID" value="AATE013275-PA.1"/>
    <property type="gene ID" value="AATE013275"/>
</dbReference>
<evidence type="ECO:0000256" key="1">
    <source>
        <dbReference type="SAM" id="MobiDB-lite"/>
    </source>
</evidence>
<dbReference type="InterPro" id="IPR005818">
    <property type="entry name" value="Histone_H1/H5_H15"/>
</dbReference>
<proteinExistence type="predicted"/>
<dbReference type="InterPro" id="IPR036388">
    <property type="entry name" value="WH-like_DNA-bd_sf"/>
</dbReference>